<dbReference type="EMBL" id="BIXZ01000014">
    <property type="protein sequence ID" value="GCF16044.1"/>
    <property type="molecule type" value="Genomic_DNA"/>
</dbReference>
<accession>A0A4C2EN79</accession>
<keyword evidence="3" id="KW-1185">Reference proteome</keyword>
<feature type="domain" description="Xylose isomerase-like TIM barrel" evidence="1">
    <location>
        <begin position="35"/>
        <end position="281"/>
    </location>
</feature>
<gene>
    <name evidence="2" type="primary">iolE_2</name>
    <name evidence="2" type="ORF">Harman_39790</name>
</gene>
<dbReference type="AlphaFoldDB" id="A0A4C2EN79"/>
<organism evidence="2 3">
    <name type="scientific">Haloarcula mannanilytica</name>
    <dbReference type="NCBI Taxonomy" id="2509225"/>
    <lineage>
        <taxon>Archaea</taxon>
        <taxon>Methanobacteriati</taxon>
        <taxon>Methanobacteriota</taxon>
        <taxon>Stenosarchaea group</taxon>
        <taxon>Halobacteria</taxon>
        <taxon>Halobacteriales</taxon>
        <taxon>Haloarculaceae</taxon>
        <taxon>Haloarcula</taxon>
    </lineage>
</organism>
<dbReference type="SUPFAM" id="SSF51658">
    <property type="entry name" value="Xylose isomerase-like"/>
    <property type="match status" value="1"/>
</dbReference>
<dbReference type="Proteomes" id="UP000304382">
    <property type="component" value="Unassembled WGS sequence"/>
</dbReference>
<reference evidence="2 3" key="1">
    <citation type="submission" date="2019-02" db="EMBL/GenBank/DDBJ databases">
        <title>Haloarcula mannanilyticum sp. nov., a mannan degrading haloarchaeon isolated from commercial salt.</title>
        <authorList>
            <person name="Enomoto S."/>
            <person name="Shimane Y."/>
            <person name="Kamekura M."/>
            <person name="Ito T."/>
            <person name="Moriya O."/>
            <person name="Ihara K."/>
            <person name="Takahashi-Ando N."/>
            <person name="Fukushima Y."/>
            <person name="Yoshida Y."/>
            <person name="Usama R."/>
            <person name="Takai K."/>
            <person name="Minegishi H."/>
        </authorList>
    </citation>
    <scope>NUCLEOTIDE SEQUENCE [LARGE SCALE GENOMIC DNA]</scope>
    <source>
        <strain evidence="2 3">MD130-1</strain>
    </source>
</reference>
<sequence length="287" mass="31830">MTDPHIFDFDGTVPSMGTGYTTMMYDSADVERGFEDIAACRYDGAEIGLGKIQAAGSDTVERALDETGLDLYCVMSDWLETEAAVKRVEGDLQMIADLGAEFIGLLPPQRHRHDDATVEQWVGRLADAATEVGVTPLVHHHGATHVEQPEETRRLLDAVNDLELLWDSAHHYPYGEHFPDGDVSDGVERFADDIAYVHLKDVAPPTGFDDVRDSLTEGEFHLDNVINYFRSFTDLGEGVLNFEGLSDALEEVGYDGHCTIEIENQTEKALVHAKENADYWRAANDGR</sequence>
<evidence type="ECO:0000259" key="1">
    <source>
        <dbReference type="Pfam" id="PF01261"/>
    </source>
</evidence>
<dbReference type="Pfam" id="PF01261">
    <property type="entry name" value="AP_endonuc_2"/>
    <property type="match status" value="1"/>
</dbReference>
<evidence type="ECO:0000313" key="3">
    <source>
        <dbReference type="Proteomes" id="UP000304382"/>
    </source>
</evidence>
<dbReference type="InterPro" id="IPR013022">
    <property type="entry name" value="Xyl_isomerase-like_TIM-brl"/>
</dbReference>
<protein>
    <submittedName>
        <fullName evidence="2">Myo-inosose-2 dehydratase</fullName>
    </submittedName>
</protein>
<dbReference type="InterPro" id="IPR036237">
    <property type="entry name" value="Xyl_isomerase-like_sf"/>
</dbReference>
<proteinExistence type="predicted"/>
<evidence type="ECO:0000313" key="2">
    <source>
        <dbReference type="EMBL" id="GCF16044.1"/>
    </source>
</evidence>
<dbReference type="Gene3D" id="3.20.20.150">
    <property type="entry name" value="Divalent-metal-dependent TIM barrel enzymes"/>
    <property type="match status" value="1"/>
</dbReference>
<dbReference type="InterPro" id="IPR050312">
    <property type="entry name" value="IolE/XylAMocC-like"/>
</dbReference>
<comment type="caution">
    <text evidence="2">The sequence shown here is derived from an EMBL/GenBank/DDBJ whole genome shotgun (WGS) entry which is preliminary data.</text>
</comment>
<dbReference type="PANTHER" id="PTHR12110">
    <property type="entry name" value="HYDROXYPYRUVATE ISOMERASE"/>
    <property type="match status" value="1"/>
</dbReference>
<name>A0A4C2EN79_9EURY</name>